<dbReference type="RefSeq" id="WP_125228003.1">
    <property type="nucleotide sequence ID" value="NZ_RQYT01000016.1"/>
</dbReference>
<evidence type="ECO:0000313" key="12">
    <source>
        <dbReference type="EMBL" id="RRD49464.1"/>
    </source>
</evidence>
<name>A0A3P1WSC7_9ACTN</name>
<dbReference type="InterPro" id="IPR014721">
    <property type="entry name" value="Ribsml_uS5_D2-typ_fold_subgr"/>
</dbReference>
<evidence type="ECO:0000256" key="8">
    <source>
        <dbReference type="ARBA" id="ARBA00032554"/>
    </source>
</evidence>
<proteinExistence type="inferred from homology"/>
<dbReference type="GO" id="GO:0019288">
    <property type="term" value="P:isopentenyl diphosphate biosynthetic process, methylerythritol 4-phosphate pathway"/>
    <property type="evidence" value="ECO:0007669"/>
    <property type="project" value="UniProtKB-UniRule"/>
</dbReference>
<keyword evidence="5 9" id="KW-0547">Nucleotide-binding</keyword>
<dbReference type="InterPro" id="IPR006204">
    <property type="entry name" value="GHMP_kinase_N_dom"/>
</dbReference>
<dbReference type="InterPro" id="IPR004424">
    <property type="entry name" value="IspE"/>
</dbReference>
<dbReference type="PIRSF" id="PIRSF010376">
    <property type="entry name" value="IspE"/>
    <property type="match status" value="1"/>
</dbReference>
<evidence type="ECO:0000256" key="6">
    <source>
        <dbReference type="ARBA" id="ARBA00022777"/>
    </source>
</evidence>
<feature type="active site" evidence="9">
    <location>
        <position position="138"/>
    </location>
</feature>
<dbReference type="GO" id="GO:0016114">
    <property type="term" value="P:terpenoid biosynthetic process"/>
    <property type="evidence" value="ECO:0007669"/>
    <property type="project" value="UniProtKB-UniRule"/>
</dbReference>
<dbReference type="HAMAP" id="MF_00061">
    <property type="entry name" value="IspE"/>
    <property type="match status" value="1"/>
</dbReference>
<evidence type="ECO:0000256" key="7">
    <source>
        <dbReference type="ARBA" id="ARBA00022840"/>
    </source>
</evidence>
<comment type="caution">
    <text evidence="12">The sequence shown here is derived from an EMBL/GenBank/DDBJ whole genome shotgun (WGS) entry which is preliminary data.</text>
</comment>
<accession>A0A3P1WSC7</accession>
<gene>
    <name evidence="9" type="primary">ispE</name>
    <name evidence="12" type="ORF">EII35_08340</name>
</gene>
<evidence type="ECO:0000256" key="2">
    <source>
        <dbReference type="ARBA" id="ARBA00012052"/>
    </source>
</evidence>
<reference evidence="12 13" key="1">
    <citation type="submission" date="2018-11" db="EMBL/GenBank/DDBJ databases">
        <title>Genomes From Bacteria Associated with the Canine Oral Cavity: a Test Case for Automated Genome-Based Taxonomic Assignment.</title>
        <authorList>
            <person name="Coil D.A."/>
            <person name="Jospin G."/>
            <person name="Darling A.E."/>
            <person name="Wallis C."/>
            <person name="Davis I.J."/>
            <person name="Harris S."/>
            <person name="Eisen J.A."/>
            <person name="Holcombe L.J."/>
            <person name="O'Flynn C."/>
        </authorList>
    </citation>
    <scope>NUCLEOTIDE SEQUENCE [LARGE SCALE GENOMIC DNA]</scope>
    <source>
        <strain evidence="12 13">OH2822_COT-296</strain>
    </source>
</reference>
<comment type="function">
    <text evidence="9">Catalyzes the phosphorylation of the position 2 hydroxy group of 4-diphosphocytidyl-2C-methyl-D-erythritol.</text>
</comment>
<dbReference type="Gene3D" id="3.30.70.890">
    <property type="entry name" value="GHMP kinase, C-terminal domain"/>
    <property type="match status" value="1"/>
</dbReference>
<dbReference type="PANTHER" id="PTHR43527:SF2">
    <property type="entry name" value="4-DIPHOSPHOCYTIDYL-2-C-METHYL-D-ERYTHRITOL KINASE, CHLOROPLASTIC"/>
    <property type="match status" value="1"/>
</dbReference>
<dbReference type="NCBIfam" id="NF002870">
    <property type="entry name" value="PRK03188.1"/>
    <property type="match status" value="1"/>
</dbReference>
<dbReference type="Gene3D" id="3.30.230.10">
    <property type="match status" value="1"/>
</dbReference>
<dbReference type="Pfam" id="PF08544">
    <property type="entry name" value="GHMP_kinases_C"/>
    <property type="match status" value="1"/>
</dbReference>
<evidence type="ECO:0000259" key="10">
    <source>
        <dbReference type="Pfam" id="PF00288"/>
    </source>
</evidence>
<dbReference type="InterPro" id="IPR020568">
    <property type="entry name" value="Ribosomal_Su5_D2-typ_SF"/>
</dbReference>
<evidence type="ECO:0000313" key="13">
    <source>
        <dbReference type="Proteomes" id="UP000280935"/>
    </source>
</evidence>
<dbReference type="PANTHER" id="PTHR43527">
    <property type="entry name" value="4-DIPHOSPHOCYTIDYL-2-C-METHYL-D-ERYTHRITOL KINASE, CHLOROPLASTIC"/>
    <property type="match status" value="1"/>
</dbReference>
<dbReference type="Proteomes" id="UP000280935">
    <property type="component" value="Unassembled WGS sequence"/>
</dbReference>
<feature type="binding site" evidence="9">
    <location>
        <begin position="96"/>
        <end position="106"/>
    </location>
    <ligand>
        <name>ATP</name>
        <dbReference type="ChEBI" id="CHEBI:30616"/>
    </ligand>
</feature>
<dbReference type="EMBL" id="RQYT01000016">
    <property type="protein sequence ID" value="RRD49464.1"/>
    <property type="molecule type" value="Genomic_DNA"/>
</dbReference>
<dbReference type="EC" id="2.7.1.148" evidence="2 9"/>
<keyword evidence="6 9" id="KW-0418">Kinase</keyword>
<evidence type="ECO:0000256" key="1">
    <source>
        <dbReference type="ARBA" id="ARBA00009684"/>
    </source>
</evidence>
<keyword evidence="9" id="KW-0414">Isoprene biosynthesis</keyword>
<comment type="pathway">
    <text evidence="9">Isoprenoid biosynthesis; isopentenyl diphosphate biosynthesis via DXP pathway; isopentenyl diphosphate from 1-deoxy-D-xylulose 5-phosphate: step 3/6.</text>
</comment>
<evidence type="ECO:0000256" key="4">
    <source>
        <dbReference type="ARBA" id="ARBA00022679"/>
    </source>
</evidence>
<dbReference type="GO" id="GO:0050515">
    <property type="term" value="F:4-(cytidine 5'-diphospho)-2-C-methyl-D-erythritol kinase activity"/>
    <property type="evidence" value="ECO:0007669"/>
    <property type="project" value="UniProtKB-UniRule"/>
</dbReference>
<dbReference type="SUPFAM" id="SSF54211">
    <property type="entry name" value="Ribosomal protein S5 domain 2-like"/>
    <property type="match status" value="1"/>
</dbReference>
<dbReference type="UniPathway" id="UPA00056">
    <property type="reaction ID" value="UER00094"/>
</dbReference>
<comment type="similarity">
    <text evidence="1 9">Belongs to the GHMP kinase family. IspE subfamily.</text>
</comment>
<dbReference type="SUPFAM" id="SSF55060">
    <property type="entry name" value="GHMP Kinase, C-terminal domain"/>
    <property type="match status" value="1"/>
</dbReference>
<dbReference type="AlphaFoldDB" id="A0A3P1WSC7"/>
<feature type="domain" description="GHMP kinase C-terminal" evidence="11">
    <location>
        <begin position="202"/>
        <end position="274"/>
    </location>
</feature>
<dbReference type="OrthoDB" id="3173073at2"/>
<keyword evidence="7 9" id="KW-0067">ATP-binding</keyword>
<dbReference type="InterPro" id="IPR036554">
    <property type="entry name" value="GHMP_kinase_C_sf"/>
</dbReference>
<evidence type="ECO:0000256" key="3">
    <source>
        <dbReference type="ARBA" id="ARBA00017473"/>
    </source>
</evidence>
<evidence type="ECO:0000256" key="5">
    <source>
        <dbReference type="ARBA" id="ARBA00022741"/>
    </source>
</evidence>
<dbReference type="NCBIfam" id="TIGR00154">
    <property type="entry name" value="ispE"/>
    <property type="match status" value="1"/>
</dbReference>
<dbReference type="InterPro" id="IPR013750">
    <property type="entry name" value="GHMP_kinase_C_dom"/>
</dbReference>
<feature type="active site" evidence="9">
    <location>
        <position position="9"/>
    </location>
</feature>
<dbReference type="Pfam" id="PF00288">
    <property type="entry name" value="GHMP_kinases_N"/>
    <property type="match status" value="1"/>
</dbReference>
<comment type="catalytic activity">
    <reaction evidence="9">
        <text>4-CDP-2-C-methyl-D-erythritol + ATP = 4-CDP-2-C-methyl-D-erythritol 2-phosphate + ADP + H(+)</text>
        <dbReference type="Rhea" id="RHEA:18437"/>
        <dbReference type="ChEBI" id="CHEBI:15378"/>
        <dbReference type="ChEBI" id="CHEBI:30616"/>
        <dbReference type="ChEBI" id="CHEBI:57823"/>
        <dbReference type="ChEBI" id="CHEBI:57919"/>
        <dbReference type="ChEBI" id="CHEBI:456216"/>
        <dbReference type="EC" id="2.7.1.148"/>
    </reaction>
</comment>
<evidence type="ECO:0000259" key="11">
    <source>
        <dbReference type="Pfam" id="PF08544"/>
    </source>
</evidence>
<sequence length="295" mass="30531">MVEVLVPSKVNLALLVGETDAQGYHRLGTVFQAVSLHDEVTVRATEPGVFRLAFRGEGSAFLPTDDTNLVTRAARLLAATYDVDAGVEVLVRKHIPVAGGMAGGSADAAATLVACNELWGLGLTVAELHPLAARLGSDVPFLLNGGTAIGAHRGDRLEPIPTAGSYHWVLALSHSGLSTPAVFREFDRLSPPRPTEVAPELLAALASGDVARVGALLTNDLAEAALSLQPDLAEVIRIGDQAGALGTVVSGSGPTIAFLCDGEELALRVADALRVSSRVRAVRRAVGPVPGARVI</sequence>
<feature type="domain" description="GHMP kinase N-terminal" evidence="10">
    <location>
        <begin position="68"/>
        <end position="146"/>
    </location>
</feature>
<protein>
    <recommendedName>
        <fullName evidence="3 9">4-diphosphocytidyl-2-C-methyl-D-erythritol kinase</fullName>
        <shortName evidence="9">CMK</shortName>
        <ecNumber evidence="2 9">2.7.1.148</ecNumber>
    </recommendedName>
    <alternativeName>
        <fullName evidence="8 9">4-(cytidine-5'-diphospho)-2-C-methyl-D-erythritol kinase</fullName>
    </alternativeName>
</protein>
<dbReference type="GO" id="GO:0005524">
    <property type="term" value="F:ATP binding"/>
    <property type="evidence" value="ECO:0007669"/>
    <property type="project" value="UniProtKB-UniRule"/>
</dbReference>
<keyword evidence="4 9" id="KW-0808">Transferase</keyword>
<organism evidence="12 13">
    <name type="scientific">Arachnia propionica</name>
    <dbReference type="NCBI Taxonomy" id="1750"/>
    <lineage>
        <taxon>Bacteria</taxon>
        <taxon>Bacillati</taxon>
        <taxon>Actinomycetota</taxon>
        <taxon>Actinomycetes</taxon>
        <taxon>Propionibacteriales</taxon>
        <taxon>Propionibacteriaceae</taxon>
        <taxon>Arachnia</taxon>
    </lineage>
</organism>
<evidence type="ECO:0000256" key="9">
    <source>
        <dbReference type="HAMAP-Rule" id="MF_00061"/>
    </source>
</evidence>